<dbReference type="EMBL" id="JAYMFH010000001">
    <property type="protein sequence ID" value="MEC4294132.1"/>
    <property type="molecule type" value="Genomic_DNA"/>
</dbReference>
<accession>A0ABU6IWC1</accession>
<protein>
    <recommendedName>
        <fullName evidence="1">Cyanophycin synthase-like N-terminal domain-containing protein</fullName>
    </recommendedName>
</protein>
<evidence type="ECO:0000313" key="2">
    <source>
        <dbReference type="EMBL" id="MEC4294132.1"/>
    </source>
</evidence>
<evidence type="ECO:0000259" key="1">
    <source>
        <dbReference type="Pfam" id="PF18921"/>
    </source>
</evidence>
<gene>
    <name evidence="2" type="ORF">VJ920_02270</name>
</gene>
<proteinExistence type="predicted"/>
<comment type="caution">
    <text evidence="2">The sequence shown here is derived from an EMBL/GenBank/DDBJ whole genome shotgun (WGS) entry which is preliminary data.</text>
</comment>
<name>A0ABU6IWC1_9ACTN</name>
<dbReference type="InterPro" id="IPR044019">
    <property type="entry name" value="Cyanophycin_syn_N"/>
</dbReference>
<evidence type="ECO:0000313" key="3">
    <source>
        <dbReference type="Proteomes" id="UP001343724"/>
    </source>
</evidence>
<reference evidence="2 3" key="1">
    <citation type="submission" date="2024-01" db="EMBL/GenBank/DDBJ databases">
        <title>novel species in genus Adlercreutzia.</title>
        <authorList>
            <person name="Liu X."/>
        </authorList>
    </citation>
    <scope>NUCLEOTIDE SEQUENCE [LARGE SCALE GENOMIC DNA]</scope>
    <source>
        <strain evidence="2 3">R22</strain>
    </source>
</reference>
<sequence length="135" mass="14105">MGAPRLAVERVTFERDRMVLLVRVPEGPAASLGDDGAARLLAARPSLASHVCLNAEGAPFGGILSRTSLPHVLEHLVIDLQAQDPACAPDVTFVGTTEWLAAHDGLARVTVAYTDDLIALGALKAALALMEGTVE</sequence>
<dbReference type="RefSeq" id="WP_326441670.1">
    <property type="nucleotide sequence ID" value="NZ_JAYMFH010000001.1"/>
</dbReference>
<organism evidence="2 3">
    <name type="scientific">Adlercreutzia shanghongiae</name>
    <dbReference type="NCBI Taxonomy" id="3111773"/>
    <lineage>
        <taxon>Bacteria</taxon>
        <taxon>Bacillati</taxon>
        <taxon>Actinomycetota</taxon>
        <taxon>Coriobacteriia</taxon>
        <taxon>Eggerthellales</taxon>
        <taxon>Eggerthellaceae</taxon>
        <taxon>Adlercreutzia</taxon>
    </lineage>
</organism>
<keyword evidence="3" id="KW-1185">Reference proteome</keyword>
<dbReference type="Pfam" id="PF18921">
    <property type="entry name" value="Cyanophycin_syn"/>
    <property type="match status" value="1"/>
</dbReference>
<dbReference type="Proteomes" id="UP001343724">
    <property type="component" value="Unassembled WGS sequence"/>
</dbReference>
<feature type="domain" description="Cyanophycin synthase-like N-terminal" evidence="1">
    <location>
        <begin position="38"/>
        <end position="132"/>
    </location>
</feature>